<evidence type="ECO:0000256" key="1">
    <source>
        <dbReference type="SAM" id="MobiDB-lite"/>
    </source>
</evidence>
<proteinExistence type="predicted"/>
<name>A0ABW8CJC0_9ACTN</name>
<organism evidence="2 3">
    <name type="scientific">Streptomyces fildesensis</name>
    <dbReference type="NCBI Taxonomy" id="375757"/>
    <lineage>
        <taxon>Bacteria</taxon>
        <taxon>Bacillati</taxon>
        <taxon>Actinomycetota</taxon>
        <taxon>Actinomycetes</taxon>
        <taxon>Kitasatosporales</taxon>
        <taxon>Streptomycetaceae</taxon>
        <taxon>Streptomyces</taxon>
    </lineage>
</organism>
<evidence type="ECO:0000313" key="3">
    <source>
        <dbReference type="Proteomes" id="UP001614394"/>
    </source>
</evidence>
<dbReference type="Proteomes" id="UP001614394">
    <property type="component" value="Unassembled WGS sequence"/>
</dbReference>
<protein>
    <submittedName>
        <fullName evidence="2">Helicase associated domain-containing protein</fullName>
    </submittedName>
</protein>
<reference evidence="2 3" key="1">
    <citation type="submission" date="2024-10" db="EMBL/GenBank/DDBJ databases">
        <title>The Natural Products Discovery Center: Release of the First 8490 Sequenced Strains for Exploring Actinobacteria Biosynthetic Diversity.</title>
        <authorList>
            <person name="Kalkreuter E."/>
            <person name="Kautsar S.A."/>
            <person name="Yang D."/>
            <person name="Bader C.D."/>
            <person name="Teijaro C.N."/>
            <person name="Fluegel L."/>
            <person name="Davis C.M."/>
            <person name="Simpson J.R."/>
            <person name="Lauterbach L."/>
            <person name="Steele A.D."/>
            <person name="Gui C."/>
            <person name="Meng S."/>
            <person name="Li G."/>
            <person name="Viehrig K."/>
            <person name="Ye F."/>
            <person name="Su P."/>
            <person name="Kiefer A.F."/>
            <person name="Nichols A."/>
            <person name="Cepeda A.J."/>
            <person name="Yan W."/>
            <person name="Fan B."/>
            <person name="Jiang Y."/>
            <person name="Adhikari A."/>
            <person name="Zheng C.-J."/>
            <person name="Schuster L."/>
            <person name="Cowan T.M."/>
            <person name="Smanski M.J."/>
            <person name="Chevrette M.G."/>
            <person name="De Carvalho L.P.S."/>
            <person name="Shen B."/>
        </authorList>
    </citation>
    <scope>NUCLEOTIDE SEQUENCE [LARGE SCALE GENOMIC DNA]</scope>
    <source>
        <strain evidence="2 3">NPDC053399</strain>
    </source>
</reference>
<feature type="region of interest" description="Disordered" evidence="1">
    <location>
        <begin position="82"/>
        <end position="111"/>
    </location>
</feature>
<feature type="region of interest" description="Disordered" evidence="1">
    <location>
        <begin position="164"/>
        <end position="186"/>
    </location>
</feature>
<evidence type="ECO:0000313" key="2">
    <source>
        <dbReference type="EMBL" id="MFI9106553.1"/>
    </source>
</evidence>
<dbReference type="RefSeq" id="WP_399658150.1">
    <property type="nucleotide sequence ID" value="NZ_JBITYG010000019.1"/>
</dbReference>
<gene>
    <name evidence="2" type="ORF">ACIGXA_39260</name>
</gene>
<accession>A0ABW8CJC0</accession>
<comment type="caution">
    <text evidence="2">The sequence shown here is derived from an EMBL/GenBank/DDBJ whole genome shotgun (WGS) entry which is preliminary data.</text>
</comment>
<keyword evidence="3" id="KW-1185">Reference proteome</keyword>
<dbReference type="EMBL" id="JBITYG010000019">
    <property type="protein sequence ID" value="MFI9106553.1"/>
    <property type="molecule type" value="Genomic_DNA"/>
</dbReference>
<sequence>MDGLGKDPDRAAQRAAQLVAVDADRRRPWPLDRQRHHAVLRDLAVDEPEGRLPELQPGVMVEGDDLGRWIARQRRDWAQLSATQQERLAKPGIEPVKRPTPAPAAKSGGKTSAAFTRGLTALAQWVEREGAGRPVPHGHVEETVIDGETEPIAAKLSVWISNSRARRDKLTDPQRATLAEQGMDWA</sequence>